<dbReference type="InParanoid" id="H2XTZ7"/>
<dbReference type="STRING" id="7719.ENSCINP00000033131"/>
<keyword evidence="3" id="KW-1185">Reference proteome</keyword>
<organism evidence="2 3">
    <name type="scientific">Ciona intestinalis</name>
    <name type="common">Transparent sea squirt</name>
    <name type="synonym">Ascidia intestinalis</name>
    <dbReference type="NCBI Taxonomy" id="7719"/>
    <lineage>
        <taxon>Eukaryota</taxon>
        <taxon>Metazoa</taxon>
        <taxon>Chordata</taxon>
        <taxon>Tunicata</taxon>
        <taxon>Ascidiacea</taxon>
        <taxon>Phlebobranchia</taxon>
        <taxon>Cionidae</taxon>
        <taxon>Ciona</taxon>
    </lineage>
</organism>
<dbReference type="InterPro" id="IPR000595">
    <property type="entry name" value="cNMP-bd_dom"/>
</dbReference>
<reference evidence="3" key="1">
    <citation type="journal article" date="2002" name="Science">
        <title>The draft genome of Ciona intestinalis: insights into chordate and vertebrate origins.</title>
        <authorList>
            <person name="Dehal P."/>
            <person name="Satou Y."/>
            <person name="Campbell R.K."/>
            <person name="Chapman J."/>
            <person name="Degnan B."/>
            <person name="De Tomaso A."/>
            <person name="Davidson B."/>
            <person name="Di Gregorio A."/>
            <person name="Gelpke M."/>
            <person name="Goodstein D.M."/>
            <person name="Harafuji N."/>
            <person name="Hastings K.E."/>
            <person name="Ho I."/>
            <person name="Hotta K."/>
            <person name="Huang W."/>
            <person name="Kawashima T."/>
            <person name="Lemaire P."/>
            <person name="Martinez D."/>
            <person name="Meinertzhagen I.A."/>
            <person name="Necula S."/>
            <person name="Nonaka M."/>
            <person name="Putnam N."/>
            <person name="Rash S."/>
            <person name="Saiga H."/>
            <person name="Satake M."/>
            <person name="Terry A."/>
            <person name="Yamada L."/>
            <person name="Wang H.G."/>
            <person name="Awazu S."/>
            <person name="Azumi K."/>
            <person name="Boore J."/>
            <person name="Branno M."/>
            <person name="Chin-Bow S."/>
            <person name="DeSantis R."/>
            <person name="Doyle S."/>
            <person name="Francino P."/>
            <person name="Keys D.N."/>
            <person name="Haga S."/>
            <person name="Hayashi H."/>
            <person name="Hino K."/>
            <person name="Imai K.S."/>
            <person name="Inaba K."/>
            <person name="Kano S."/>
            <person name="Kobayashi K."/>
            <person name="Kobayashi M."/>
            <person name="Lee B.I."/>
            <person name="Makabe K.W."/>
            <person name="Manohar C."/>
            <person name="Matassi G."/>
            <person name="Medina M."/>
            <person name="Mochizuki Y."/>
            <person name="Mount S."/>
            <person name="Morishita T."/>
            <person name="Miura S."/>
            <person name="Nakayama A."/>
            <person name="Nishizaka S."/>
            <person name="Nomoto H."/>
            <person name="Ohta F."/>
            <person name="Oishi K."/>
            <person name="Rigoutsos I."/>
            <person name="Sano M."/>
            <person name="Sasaki A."/>
            <person name="Sasakura Y."/>
            <person name="Shoguchi E."/>
            <person name="Shin-i T."/>
            <person name="Spagnuolo A."/>
            <person name="Stainier D."/>
            <person name="Suzuki M.M."/>
            <person name="Tassy O."/>
            <person name="Takatori N."/>
            <person name="Tokuoka M."/>
            <person name="Yagi K."/>
            <person name="Yoshizaki F."/>
            <person name="Wada S."/>
            <person name="Zhang C."/>
            <person name="Hyatt P.D."/>
            <person name="Larimer F."/>
            <person name="Detter C."/>
            <person name="Doggett N."/>
            <person name="Glavina T."/>
            <person name="Hawkins T."/>
            <person name="Richardson P."/>
            <person name="Lucas S."/>
            <person name="Kohara Y."/>
            <person name="Levine M."/>
            <person name="Satoh N."/>
            <person name="Rokhsar D.S."/>
        </authorList>
    </citation>
    <scope>NUCLEOTIDE SEQUENCE [LARGE SCALE GENOMIC DNA]</scope>
</reference>
<reference evidence="2" key="3">
    <citation type="submission" date="2025-08" db="UniProtKB">
        <authorList>
            <consortium name="Ensembl"/>
        </authorList>
    </citation>
    <scope>IDENTIFICATION</scope>
</reference>
<name>H2XTZ7_CIOIN</name>
<reference evidence="2" key="4">
    <citation type="submission" date="2025-09" db="UniProtKB">
        <authorList>
            <consortium name="Ensembl"/>
        </authorList>
    </citation>
    <scope>IDENTIFICATION</scope>
</reference>
<dbReference type="OMA" id="IIREGHH"/>
<dbReference type="PROSITE" id="PS50042">
    <property type="entry name" value="CNMP_BINDING_3"/>
    <property type="match status" value="1"/>
</dbReference>
<dbReference type="PANTHER" id="PTHR23011:SF28">
    <property type="entry name" value="CYCLIC NUCLEOTIDE-BINDING DOMAIN CONTAINING PROTEIN"/>
    <property type="match status" value="1"/>
</dbReference>
<dbReference type="Pfam" id="PF00027">
    <property type="entry name" value="cNMP_binding"/>
    <property type="match status" value="1"/>
</dbReference>
<accession>H2XTZ7</accession>
<dbReference type="GeneTree" id="ENSGT00390000003964"/>
<sequence length="193" mass="22114">MGKRVVVREGRKPLNYFVLLAGSAVVIKTDEFGNTSPVLFLQKGDVFGEHEILEGINWRWNVATVGYCEFLVLGKDDYKKIFIEGGGGGILSDPDRGEFLRSISLLKKWPRELLNENPNRCLFRYFKRGAVLSTNSYTSEWIYVVKSGSCSVLKTIESERMKPSEVLRRTKEEQMFKLPDVHKSQLVEKMNDK</sequence>
<dbReference type="EMBL" id="EAAA01002075">
    <property type="status" value="NOT_ANNOTATED_CDS"/>
    <property type="molecule type" value="Genomic_DNA"/>
</dbReference>
<proteinExistence type="predicted"/>
<dbReference type="PANTHER" id="PTHR23011">
    <property type="entry name" value="CYCLIC NUCLEOTIDE-BINDING DOMAIN CONTAINING PROTEIN"/>
    <property type="match status" value="1"/>
</dbReference>
<dbReference type="Proteomes" id="UP000008144">
    <property type="component" value="Chromosome 5"/>
</dbReference>
<dbReference type="Ensembl" id="ENSCINT00000030815.1">
    <property type="protein sequence ID" value="ENSCINP00000033131.1"/>
    <property type="gene ID" value="ENSCING00000022641.1"/>
</dbReference>
<evidence type="ECO:0000313" key="3">
    <source>
        <dbReference type="Proteomes" id="UP000008144"/>
    </source>
</evidence>
<protein>
    <recommendedName>
        <fullName evidence="1">Cyclic nucleotide-binding domain-containing protein</fullName>
    </recommendedName>
</protein>
<evidence type="ECO:0000259" key="1">
    <source>
        <dbReference type="PROSITE" id="PS50042"/>
    </source>
</evidence>
<dbReference type="CDD" id="cd00038">
    <property type="entry name" value="CAP_ED"/>
    <property type="match status" value="1"/>
</dbReference>
<dbReference type="Gene3D" id="2.60.120.10">
    <property type="entry name" value="Jelly Rolls"/>
    <property type="match status" value="2"/>
</dbReference>
<dbReference type="HOGENOM" id="CLU_1411704_0_0_1"/>
<dbReference type="SUPFAM" id="SSF51206">
    <property type="entry name" value="cAMP-binding domain-like"/>
    <property type="match status" value="2"/>
</dbReference>
<feature type="domain" description="Cyclic nucleotide-binding" evidence="1">
    <location>
        <begin position="1"/>
        <end position="82"/>
    </location>
</feature>
<dbReference type="InterPro" id="IPR014710">
    <property type="entry name" value="RmlC-like_jellyroll"/>
</dbReference>
<dbReference type="InterPro" id="IPR018490">
    <property type="entry name" value="cNMP-bd_dom_sf"/>
</dbReference>
<evidence type="ECO:0000313" key="2">
    <source>
        <dbReference type="Ensembl" id="ENSCINP00000033131.1"/>
    </source>
</evidence>
<reference evidence="2" key="2">
    <citation type="journal article" date="2008" name="Genome Biol.">
        <title>Improved genome assembly and evidence-based global gene model set for the chordate Ciona intestinalis: new insight into intron and operon populations.</title>
        <authorList>
            <person name="Satou Y."/>
            <person name="Mineta K."/>
            <person name="Ogasawara M."/>
            <person name="Sasakura Y."/>
            <person name="Shoguchi E."/>
            <person name="Ueno K."/>
            <person name="Yamada L."/>
            <person name="Matsumoto J."/>
            <person name="Wasserscheid J."/>
            <person name="Dewar K."/>
            <person name="Wiley G.B."/>
            <person name="Macmil S.L."/>
            <person name="Roe B.A."/>
            <person name="Zeller R.W."/>
            <person name="Hastings K.E."/>
            <person name="Lemaire P."/>
            <person name="Lindquist E."/>
            <person name="Endo T."/>
            <person name="Hotta K."/>
            <person name="Inaba K."/>
        </authorList>
    </citation>
    <scope>NUCLEOTIDE SEQUENCE [LARGE SCALE GENOMIC DNA]</scope>
    <source>
        <strain evidence="2">wild type</strain>
    </source>
</reference>
<dbReference type="AlphaFoldDB" id="H2XTZ7"/>